<protein>
    <recommendedName>
        <fullName evidence="5">RING-type domain-containing protein</fullName>
    </recommendedName>
</protein>
<organism evidence="3 4">
    <name type="scientific">Rhododendron simsii</name>
    <name type="common">Sims's rhododendron</name>
    <dbReference type="NCBI Taxonomy" id="118357"/>
    <lineage>
        <taxon>Eukaryota</taxon>
        <taxon>Viridiplantae</taxon>
        <taxon>Streptophyta</taxon>
        <taxon>Embryophyta</taxon>
        <taxon>Tracheophyta</taxon>
        <taxon>Spermatophyta</taxon>
        <taxon>Magnoliopsida</taxon>
        <taxon>eudicotyledons</taxon>
        <taxon>Gunneridae</taxon>
        <taxon>Pentapetalae</taxon>
        <taxon>asterids</taxon>
        <taxon>Ericales</taxon>
        <taxon>Ericaceae</taxon>
        <taxon>Ericoideae</taxon>
        <taxon>Rhodoreae</taxon>
        <taxon>Rhododendron</taxon>
    </lineage>
</organism>
<dbReference type="OrthoDB" id="9049620at2759"/>
<keyword evidence="2" id="KW-0472">Membrane</keyword>
<dbReference type="SUPFAM" id="SSF57850">
    <property type="entry name" value="RING/U-box"/>
    <property type="match status" value="1"/>
</dbReference>
<feature type="transmembrane region" description="Helical" evidence="2">
    <location>
        <begin position="333"/>
        <end position="352"/>
    </location>
</feature>
<dbReference type="InterPro" id="IPR013083">
    <property type="entry name" value="Znf_RING/FYVE/PHD"/>
</dbReference>
<proteinExistence type="predicted"/>
<dbReference type="EMBL" id="WJXA01000005">
    <property type="protein sequence ID" value="KAF7144007.1"/>
    <property type="molecule type" value="Genomic_DNA"/>
</dbReference>
<name>A0A834LLL0_RHOSS</name>
<feature type="transmembrane region" description="Helical" evidence="2">
    <location>
        <begin position="263"/>
        <end position="282"/>
    </location>
</feature>
<feature type="transmembrane region" description="Helical" evidence="2">
    <location>
        <begin position="364"/>
        <end position="384"/>
    </location>
</feature>
<dbReference type="Proteomes" id="UP000626092">
    <property type="component" value="Unassembled WGS sequence"/>
</dbReference>
<evidence type="ECO:0000256" key="1">
    <source>
        <dbReference type="SAM" id="MobiDB-lite"/>
    </source>
</evidence>
<reference evidence="3" key="1">
    <citation type="submission" date="2019-11" db="EMBL/GenBank/DDBJ databases">
        <authorList>
            <person name="Liu Y."/>
            <person name="Hou J."/>
            <person name="Li T.-Q."/>
            <person name="Guan C.-H."/>
            <person name="Wu X."/>
            <person name="Wu H.-Z."/>
            <person name="Ling F."/>
            <person name="Zhang R."/>
            <person name="Shi X.-G."/>
            <person name="Ren J.-P."/>
            <person name="Chen E.-F."/>
            <person name="Sun J.-M."/>
        </authorList>
    </citation>
    <scope>NUCLEOTIDE SEQUENCE</scope>
    <source>
        <strain evidence="3">Adult_tree_wgs_1</strain>
        <tissue evidence="3">Leaves</tissue>
    </source>
</reference>
<dbReference type="PANTHER" id="PTHR22894">
    <property type="entry name" value="RING-TYPE DOMAIN-CONTAINING PROTEIN"/>
    <property type="match status" value="1"/>
</dbReference>
<dbReference type="InterPro" id="IPR038896">
    <property type="entry name" value="RNF170"/>
</dbReference>
<gene>
    <name evidence="3" type="ORF">RHSIM_Rhsim05G0106200</name>
</gene>
<keyword evidence="2" id="KW-1133">Transmembrane helix</keyword>
<feature type="region of interest" description="Disordered" evidence="1">
    <location>
        <begin position="36"/>
        <end position="86"/>
    </location>
</feature>
<accession>A0A834LLL0</accession>
<feature type="compositionally biased region" description="Basic and acidic residues" evidence="1">
    <location>
        <begin position="62"/>
        <end position="86"/>
    </location>
</feature>
<keyword evidence="4" id="KW-1185">Reference proteome</keyword>
<dbReference type="Gene3D" id="3.30.40.10">
    <property type="entry name" value="Zinc/RING finger domain, C3HC4 (zinc finger)"/>
    <property type="match status" value="1"/>
</dbReference>
<evidence type="ECO:0000256" key="2">
    <source>
        <dbReference type="SAM" id="Phobius"/>
    </source>
</evidence>
<dbReference type="GO" id="GO:0061630">
    <property type="term" value="F:ubiquitin protein ligase activity"/>
    <property type="evidence" value="ECO:0007669"/>
    <property type="project" value="InterPro"/>
</dbReference>
<sequence length="397" mass="45098">MDSMVTKRSKGIENPGFLDIEIDEEPILPIDSVRKRMGQVKSPGNGVVEETGIQETRNGNNEVREKETIEEAENPRNGRERKGETVAHDAGVEVIERKSEMAENHRNRETPPDDDCCSICFGDFDIPCKTNCGHWFCGEILLNSRSFCFCHLLLFIDVLSIQDYETLNLCLNSVKKICINVKGIGILCTARCILMLWNYGRALQRCKCPICTRCISELTPEASLTLREEEEVVEALKKVERYNRLYVGGARGLMMEQGSIANYGRHLVFVVDGVILVVLAWVYPLSDAIFQCSMIFVSIFCFLQKVHALPLLFRRCLGEMIDPNRLRFNYYTARLIALLLAILYEVCGFDFIPTGRLGAARLFQYSAMAVVLILFAVGLVRRFILYLRVRRLAALQQ</sequence>
<evidence type="ECO:0008006" key="5">
    <source>
        <dbReference type="Google" id="ProtNLM"/>
    </source>
</evidence>
<dbReference type="AlphaFoldDB" id="A0A834LLL0"/>
<evidence type="ECO:0000313" key="3">
    <source>
        <dbReference type="EMBL" id="KAF7144007.1"/>
    </source>
</evidence>
<comment type="caution">
    <text evidence="3">The sequence shown here is derived from an EMBL/GenBank/DDBJ whole genome shotgun (WGS) entry which is preliminary data.</text>
</comment>
<keyword evidence="2" id="KW-0812">Transmembrane</keyword>
<feature type="transmembrane region" description="Helical" evidence="2">
    <location>
        <begin position="288"/>
        <end position="313"/>
    </location>
</feature>
<evidence type="ECO:0000313" key="4">
    <source>
        <dbReference type="Proteomes" id="UP000626092"/>
    </source>
</evidence>
<dbReference type="PANTHER" id="PTHR22894:SF6">
    <property type="entry name" value="E3 UBIQUITIN-PROTEIN LIGASE RNF170-LIKE ISOFORM X1"/>
    <property type="match status" value="1"/>
</dbReference>